<keyword evidence="2" id="KW-1185">Reference proteome</keyword>
<reference evidence="1 2" key="1">
    <citation type="journal article" date="2019" name="Emerg. Microbes Infect.">
        <title>Comprehensive subspecies identification of 175 nontuberculous mycobacteria species based on 7547 genomic profiles.</title>
        <authorList>
            <person name="Matsumoto Y."/>
            <person name="Kinjo T."/>
            <person name="Motooka D."/>
            <person name="Nabeya D."/>
            <person name="Jung N."/>
            <person name="Uechi K."/>
            <person name="Horii T."/>
            <person name="Iida T."/>
            <person name="Fujita J."/>
            <person name="Nakamura S."/>
        </authorList>
    </citation>
    <scope>NUCLEOTIDE SEQUENCE [LARGE SCALE GENOMIC DNA]</scope>
    <source>
        <strain evidence="1 2">JCM 12687</strain>
    </source>
</reference>
<proteinExistence type="predicted"/>
<dbReference type="EMBL" id="AP022606">
    <property type="protein sequence ID" value="BBZ11123.1"/>
    <property type="molecule type" value="Genomic_DNA"/>
</dbReference>
<dbReference type="Proteomes" id="UP000467379">
    <property type="component" value="Chromosome"/>
</dbReference>
<organism evidence="1 2">
    <name type="scientific">Mycobacterium branderi</name>
    <dbReference type="NCBI Taxonomy" id="43348"/>
    <lineage>
        <taxon>Bacteria</taxon>
        <taxon>Bacillati</taxon>
        <taxon>Actinomycetota</taxon>
        <taxon>Actinomycetes</taxon>
        <taxon>Mycobacteriales</taxon>
        <taxon>Mycobacteriaceae</taxon>
        <taxon>Mycobacterium</taxon>
    </lineage>
</organism>
<gene>
    <name evidence="1" type="ORF">MBRA_13180</name>
</gene>
<name>A0ABN6B2V8_9MYCO</name>
<accession>A0ABN6B2V8</accession>
<evidence type="ECO:0000313" key="2">
    <source>
        <dbReference type="Proteomes" id="UP000467379"/>
    </source>
</evidence>
<evidence type="ECO:0000313" key="1">
    <source>
        <dbReference type="EMBL" id="BBZ11123.1"/>
    </source>
</evidence>
<sequence>MGAALAGSAGQFRDNGRDMSGQRGFLDELARYAADARWDVIAEPLRAPLRVAVSGRRGVGRRTVAHALAQAGVPVTPDADLQVHVIAEVVKPEDRAAIAAAQRPLLVVQNKADVAGGPVAGLGVPVAPMVGLLAVAVLDDTLWGALRVLAARPADLSSPDSFVACAHPLPVEVRRRLVDTLDLFGVAAAVAGIRRGASKAQVRARLRRLSRIDAVLAELAAVGAEVHYRRMLDAVAELEALAVTDPRAAEFLSRDATVIARMAAAIDVVEATGLDVDRCDSPAAHLRRAVRWQRYGRGPVSATHRACGADIARGSLRLWSHAGGSS</sequence>
<protein>
    <submittedName>
        <fullName evidence="1">Uncharacterized protein</fullName>
    </submittedName>
</protein>